<accession>A0ABP7Q183</accession>
<sequence length="95" mass="11252">MIFDHRWQTQWVHFNGNAALFGQIRKREARQKKYKRKPSRHLAQKGTRALRAENGLRSSTTKGSTCISTFAMLQQHKTYHRNGDDNVRDYNKDFN</sequence>
<dbReference type="Proteomes" id="UP001501337">
    <property type="component" value="Unassembled WGS sequence"/>
</dbReference>
<reference evidence="3" key="1">
    <citation type="journal article" date="2019" name="Int. J. Syst. Evol. Microbiol.">
        <title>The Global Catalogue of Microorganisms (GCM) 10K type strain sequencing project: providing services to taxonomists for standard genome sequencing and annotation.</title>
        <authorList>
            <consortium name="The Broad Institute Genomics Platform"/>
            <consortium name="The Broad Institute Genome Sequencing Center for Infectious Disease"/>
            <person name="Wu L."/>
            <person name="Ma J."/>
        </authorList>
    </citation>
    <scope>NUCLEOTIDE SEQUENCE [LARGE SCALE GENOMIC DNA]</scope>
    <source>
        <strain evidence="3">JCM 17555</strain>
    </source>
</reference>
<proteinExistence type="predicted"/>
<dbReference type="EMBL" id="BAABBO010000018">
    <property type="protein sequence ID" value="GAA3974842.1"/>
    <property type="molecule type" value="Genomic_DNA"/>
</dbReference>
<feature type="region of interest" description="Disordered" evidence="1">
    <location>
        <begin position="29"/>
        <end position="62"/>
    </location>
</feature>
<organism evidence="2 3">
    <name type="scientific">Allohahella marinimesophila</name>
    <dbReference type="NCBI Taxonomy" id="1054972"/>
    <lineage>
        <taxon>Bacteria</taxon>
        <taxon>Pseudomonadati</taxon>
        <taxon>Pseudomonadota</taxon>
        <taxon>Gammaproteobacteria</taxon>
        <taxon>Oceanospirillales</taxon>
        <taxon>Hahellaceae</taxon>
        <taxon>Allohahella</taxon>
    </lineage>
</organism>
<feature type="compositionally biased region" description="Basic residues" evidence="1">
    <location>
        <begin position="29"/>
        <end position="43"/>
    </location>
</feature>
<comment type="caution">
    <text evidence="2">The sequence shown here is derived from an EMBL/GenBank/DDBJ whole genome shotgun (WGS) entry which is preliminary data.</text>
</comment>
<keyword evidence="3" id="KW-1185">Reference proteome</keyword>
<gene>
    <name evidence="2" type="ORF">GCM10022278_34820</name>
</gene>
<protein>
    <submittedName>
        <fullName evidence="2">Uncharacterized protein</fullName>
    </submittedName>
</protein>
<evidence type="ECO:0000313" key="3">
    <source>
        <dbReference type="Proteomes" id="UP001501337"/>
    </source>
</evidence>
<evidence type="ECO:0000256" key="1">
    <source>
        <dbReference type="SAM" id="MobiDB-lite"/>
    </source>
</evidence>
<name>A0ABP7Q183_9GAMM</name>
<evidence type="ECO:0000313" key="2">
    <source>
        <dbReference type="EMBL" id="GAA3974842.1"/>
    </source>
</evidence>